<reference evidence="7 8" key="1">
    <citation type="submission" date="2016-11" db="EMBL/GenBank/DDBJ databases">
        <authorList>
            <person name="Klemetsen T."/>
        </authorList>
    </citation>
    <scope>NUCLEOTIDE SEQUENCE [LARGE SCALE GENOMIC DNA]</scope>
    <source>
        <strain evidence="7">MT 2528</strain>
    </source>
</reference>
<name>A0ABY1HBM2_9GAMM</name>
<feature type="transmembrane region" description="Helical" evidence="5">
    <location>
        <begin position="352"/>
        <end position="380"/>
    </location>
</feature>
<keyword evidence="4 5" id="KW-0472">Membrane</keyword>
<sequence length="439" mass="48588">MNLSLPNDTQSKWLLASTIGVCLYPVLLFLFPKGYIVSTTILTLMAVVAGYYKQLSWNRSLTLLSLAFIAFSFPHLVNLVQETTDMRHVKKILRGLPLLLVAAFLVKNNPDKKIIHWAFIFGLIICFIGMLNAQITGLDRRDVLGNNVIPLMVSATALLAFLLPQSNSDNKLLKYMVYATFPLTISAIVLSQSKGVALSALATMLVFSVLTFRQSKSNIFILWVLLISAIGVTSLFNNDALIKRINIASKNVTLAVNKTIEQDTVRTTKSTTSIVNKSTEKKITPTQKKSWAPHSSSTIRLELWKGSLLLAAEKPFFGYGKLAARDRMLELIKEGKIAPYAKKYAEKHFHSIYFEALGCQGLIGLISILLVLLLPLYIFIKHWTNNPQVALAGSLIVTNYAIAGLSDTVLTSTLPSITYVMLMVLCVSQVSISEQKTID</sequence>
<evidence type="ECO:0000313" key="7">
    <source>
        <dbReference type="EMBL" id="SGY90091.1"/>
    </source>
</evidence>
<comment type="caution">
    <text evidence="7">The sequence shown here is derived from an EMBL/GenBank/DDBJ whole genome shotgun (WGS) entry which is preliminary data.</text>
</comment>
<evidence type="ECO:0000313" key="8">
    <source>
        <dbReference type="Proteomes" id="UP000182660"/>
    </source>
</evidence>
<comment type="subcellular location">
    <subcellularLocation>
        <location evidence="1">Membrane</location>
        <topology evidence="1">Multi-pass membrane protein</topology>
    </subcellularLocation>
</comment>
<dbReference type="PANTHER" id="PTHR37422">
    <property type="entry name" value="TEICHURONIC ACID BIOSYNTHESIS PROTEIN TUAE"/>
    <property type="match status" value="1"/>
</dbReference>
<dbReference type="GO" id="GO:0016874">
    <property type="term" value="F:ligase activity"/>
    <property type="evidence" value="ECO:0007669"/>
    <property type="project" value="UniProtKB-KW"/>
</dbReference>
<dbReference type="EMBL" id="FPLJ01000047">
    <property type="protein sequence ID" value="SGY90091.1"/>
    <property type="molecule type" value="Genomic_DNA"/>
</dbReference>
<dbReference type="PANTHER" id="PTHR37422:SF17">
    <property type="entry name" value="O-ANTIGEN LIGASE"/>
    <property type="match status" value="1"/>
</dbReference>
<dbReference type="InterPro" id="IPR051533">
    <property type="entry name" value="WaaL-like"/>
</dbReference>
<keyword evidence="3 5" id="KW-1133">Transmembrane helix</keyword>
<proteinExistence type="predicted"/>
<feature type="transmembrane region" description="Helical" evidence="5">
    <location>
        <begin position="114"/>
        <end position="131"/>
    </location>
</feature>
<evidence type="ECO:0000259" key="6">
    <source>
        <dbReference type="Pfam" id="PF04932"/>
    </source>
</evidence>
<evidence type="ECO:0000256" key="1">
    <source>
        <dbReference type="ARBA" id="ARBA00004141"/>
    </source>
</evidence>
<keyword evidence="8" id="KW-1185">Reference proteome</keyword>
<accession>A0ABY1HBM2</accession>
<evidence type="ECO:0000256" key="4">
    <source>
        <dbReference type="ARBA" id="ARBA00023136"/>
    </source>
</evidence>
<feature type="transmembrane region" description="Helical" evidence="5">
    <location>
        <begin position="60"/>
        <end position="80"/>
    </location>
</feature>
<feature type="transmembrane region" description="Helical" evidence="5">
    <location>
        <begin position="143"/>
        <end position="163"/>
    </location>
</feature>
<feature type="transmembrane region" description="Helical" evidence="5">
    <location>
        <begin position="196"/>
        <end position="213"/>
    </location>
</feature>
<evidence type="ECO:0000256" key="5">
    <source>
        <dbReference type="SAM" id="Phobius"/>
    </source>
</evidence>
<dbReference type="Pfam" id="PF04932">
    <property type="entry name" value="Wzy_C"/>
    <property type="match status" value="1"/>
</dbReference>
<dbReference type="RefSeq" id="WP_082293693.1">
    <property type="nucleotide sequence ID" value="NZ_CAWQZC010000133.1"/>
</dbReference>
<dbReference type="Proteomes" id="UP000182660">
    <property type="component" value="Unassembled WGS sequence"/>
</dbReference>
<protein>
    <submittedName>
        <fullName evidence="7">O-antigen ligase</fullName>
    </submittedName>
</protein>
<dbReference type="GeneID" id="61295767"/>
<keyword evidence="2 5" id="KW-0812">Transmembrane</keyword>
<evidence type="ECO:0000256" key="2">
    <source>
        <dbReference type="ARBA" id="ARBA00022692"/>
    </source>
</evidence>
<feature type="transmembrane region" description="Helical" evidence="5">
    <location>
        <begin position="35"/>
        <end position="54"/>
    </location>
</feature>
<feature type="transmembrane region" description="Helical" evidence="5">
    <location>
        <begin position="12"/>
        <end position="30"/>
    </location>
</feature>
<dbReference type="InterPro" id="IPR007016">
    <property type="entry name" value="O-antigen_ligase-rel_domated"/>
</dbReference>
<gene>
    <name evidence="7" type="ORF">MT2528_1859</name>
</gene>
<evidence type="ECO:0000256" key="3">
    <source>
        <dbReference type="ARBA" id="ARBA00022989"/>
    </source>
</evidence>
<keyword evidence="7" id="KW-0436">Ligase</keyword>
<feature type="domain" description="O-antigen ligase-related" evidence="6">
    <location>
        <begin position="183"/>
        <end position="368"/>
    </location>
</feature>
<feature type="transmembrane region" description="Helical" evidence="5">
    <location>
        <begin position="219"/>
        <end position="236"/>
    </location>
</feature>
<organism evidence="7 8">
    <name type="scientific">Moritella viscosa</name>
    <dbReference type="NCBI Taxonomy" id="80854"/>
    <lineage>
        <taxon>Bacteria</taxon>
        <taxon>Pseudomonadati</taxon>
        <taxon>Pseudomonadota</taxon>
        <taxon>Gammaproteobacteria</taxon>
        <taxon>Alteromonadales</taxon>
        <taxon>Moritellaceae</taxon>
        <taxon>Moritella</taxon>
    </lineage>
</organism>
<feature type="transmembrane region" description="Helical" evidence="5">
    <location>
        <begin position="400"/>
        <end position="427"/>
    </location>
</feature>